<comment type="caution">
    <text evidence="7">The sequence shown here is derived from an EMBL/GenBank/DDBJ whole genome shotgun (WGS) entry which is preliminary data.</text>
</comment>
<dbReference type="PANTHER" id="PTHR21716:SF68">
    <property type="entry name" value="TRANSPORT PROTEIN YTVI-RELATED"/>
    <property type="match status" value="1"/>
</dbReference>
<dbReference type="Proteomes" id="UP000461768">
    <property type="component" value="Unassembled WGS sequence"/>
</dbReference>
<evidence type="ECO:0000256" key="5">
    <source>
        <dbReference type="ARBA" id="ARBA00023136"/>
    </source>
</evidence>
<name>A0A7V7QP29_9FIRM</name>
<evidence type="ECO:0000256" key="3">
    <source>
        <dbReference type="ARBA" id="ARBA00022692"/>
    </source>
</evidence>
<keyword evidence="8" id="KW-1185">Reference proteome</keyword>
<protein>
    <submittedName>
        <fullName evidence="7">Sporulation integral membrane protein YtvI</fullName>
    </submittedName>
</protein>
<proteinExistence type="inferred from homology"/>
<feature type="transmembrane region" description="Helical" evidence="6">
    <location>
        <begin position="166"/>
        <end position="184"/>
    </location>
</feature>
<feature type="transmembrane region" description="Helical" evidence="6">
    <location>
        <begin position="34"/>
        <end position="55"/>
    </location>
</feature>
<evidence type="ECO:0000256" key="4">
    <source>
        <dbReference type="ARBA" id="ARBA00022989"/>
    </source>
</evidence>
<keyword evidence="4 6" id="KW-1133">Transmembrane helix</keyword>
<dbReference type="RefSeq" id="WP_151140586.1">
    <property type="nucleotide sequence ID" value="NZ_WAGX01000002.1"/>
</dbReference>
<sequence length="373" mass="42145">MKASTKYLKLFVNILFFVISLLLLVYVVPRLLWFFLPFVIGWILSVIANPLVKFLEKRVKLVRKHSSMLIIIAVLALISVGGYFAIAKIGGEVFRVLNDLPEIYENTANEFNKVGDNLQVVFERLPQNVQSQFLEIKNNFSTYFGNTIGVFGKPTVEAAGNFAKHLPSRLISIIMTILSAYFFIADREKIIAFVDEHTPYTIRKNWGGIASDFRHAVGGYFKAQFKIMFVVAIILLIGFSILKVEYAILLALLISFLDFLPFFGTGTALIPWALIKFLSSDYKTAVGLVIIYGISQLVRQLIQPKLVGDSIGLNPLLTLIFMYIGYKIKGVLGMIIAVPLGMIFINLYTNGIFDNMIRIIKEVLKDINEFRKM</sequence>
<feature type="transmembrane region" description="Helical" evidence="6">
    <location>
        <begin position="7"/>
        <end position="28"/>
    </location>
</feature>
<dbReference type="InterPro" id="IPR014227">
    <property type="entry name" value="YtvI-like"/>
</dbReference>
<evidence type="ECO:0000313" key="7">
    <source>
        <dbReference type="EMBL" id="KAB1440984.1"/>
    </source>
</evidence>
<keyword evidence="5 6" id="KW-0472">Membrane</keyword>
<feature type="transmembrane region" description="Helical" evidence="6">
    <location>
        <begin position="67"/>
        <end position="86"/>
    </location>
</feature>
<feature type="transmembrane region" description="Helical" evidence="6">
    <location>
        <begin position="223"/>
        <end position="242"/>
    </location>
</feature>
<dbReference type="GO" id="GO:0055085">
    <property type="term" value="P:transmembrane transport"/>
    <property type="evidence" value="ECO:0007669"/>
    <property type="project" value="TreeGrafter"/>
</dbReference>
<dbReference type="GO" id="GO:0016020">
    <property type="term" value="C:membrane"/>
    <property type="evidence" value="ECO:0007669"/>
    <property type="project" value="UniProtKB-SubCell"/>
</dbReference>
<dbReference type="InterPro" id="IPR002549">
    <property type="entry name" value="AI-2E-like"/>
</dbReference>
<dbReference type="AlphaFoldDB" id="A0A7V7QP29"/>
<dbReference type="OrthoDB" id="9774361at2"/>
<keyword evidence="3 6" id="KW-0812">Transmembrane</keyword>
<evidence type="ECO:0000256" key="6">
    <source>
        <dbReference type="SAM" id="Phobius"/>
    </source>
</evidence>
<dbReference type="Pfam" id="PF01594">
    <property type="entry name" value="AI-2E_transport"/>
    <property type="match status" value="1"/>
</dbReference>
<evidence type="ECO:0000256" key="2">
    <source>
        <dbReference type="ARBA" id="ARBA00009773"/>
    </source>
</evidence>
<evidence type="ECO:0000313" key="8">
    <source>
        <dbReference type="Proteomes" id="UP000461768"/>
    </source>
</evidence>
<accession>A0A7V7QP29</accession>
<gene>
    <name evidence="7" type="primary">ytvI</name>
    <name evidence="7" type="ORF">F7O84_00425</name>
</gene>
<evidence type="ECO:0000256" key="1">
    <source>
        <dbReference type="ARBA" id="ARBA00004141"/>
    </source>
</evidence>
<organism evidence="7 8">
    <name type="scientific">Candidatus Galacturonatibacter soehngenii</name>
    <dbReference type="NCBI Taxonomy" id="2307010"/>
    <lineage>
        <taxon>Bacteria</taxon>
        <taxon>Bacillati</taxon>
        <taxon>Bacillota</taxon>
        <taxon>Clostridia</taxon>
        <taxon>Lachnospirales</taxon>
        <taxon>Lachnospiraceae</taxon>
        <taxon>Candidatus Galacturonatibacter</taxon>
    </lineage>
</organism>
<feature type="transmembrane region" description="Helical" evidence="6">
    <location>
        <begin position="330"/>
        <end position="349"/>
    </location>
</feature>
<dbReference type="EMBL" id="WAGX01000002">
    <property type="protein sequence ID" value="KAB1440984.1"/>
    <property type="molecule type" value="Genomic_DNA"/>
</dbReference>
<comment type="similarity">
    <text evidence="2">Belongs to the autoinducer-2 exporter (AI-2E) (TC 2.A.86) family.</text>
</comment>
<dbReference type="PANTHER" id="PTHR21716">
    <property type="entry name" value="TRANSMEMBRANE PROTEIN"/>
    <property type="match status" value="1"/>
</dbReference>
<feature type="transmembrane region" description="Helical" evidence="6">
    <location>
        <begin position="248"/>
        <end position="275"/>
    </location>
</feature>
<comment type="subcellular location">
    <subcellularLocation>
        <location evidence="1">Membrane</location>
        <topology evidence="1">Multi-pass membrane protein</topology>
    </subcellularLocation>
</comment>
<reference evidence="7 8" key="1">
    <citation type="submission" date="2019-09" db="EMBL/GenBank/DDBJ databases">
        <authorList>
            <person name="Valk L.C."/>
        </authorList>
    </citation>
    <scope>NUCLEOTIDE SEQUENCE [LARGE SCALE GENOMIC DNA]</scope>
    <source>
        <strain evidence="7">GalUA</strain>
    </source>
</reference>
<reference evidence="7 8" key="2">
    <citation type="submission" date="2020-02" db="EMBL/GenBank/DDBJ databases">
        <title>Candidatus Galacturonibacter soehngenii shows hetero-acetogenic catabolism of galacturonic acid but lacks a canonical carbon monoxide dehydrogenase/acetyl-CoA synthase complex.</title>
        <authorList>
            <person name="Diender M."/>
            <person name="Stouten G.R."/>
            <person name="Petersen J.F."/>
            <person name="Nielsen P.H."/>
            <person name="Dueholm M.S."/>
            <person name="Pronk J.T."/>
            <person name="Van Loosdrecht M.C.M."/>
        </authorList>
    </citation>
    <scope>NUCLEOTIDE SEQUENCE [LARGE SCALE GENOMIC DNA]</scope>
    <source>
        <strain evidence="7">GalUA</strain>
    </source>
</reference>
<dbReference type="NCBIfam" id="TIGR02872">
    <property type="entry name" value="spore_ytvI"/>
    <property type="match status" value="1"/>
</dbReference>